<dbReference type="PROSITE" id="PS50005">
    <property type="entry name" value="TPR"/>
    <property type="match status" value="1"/>
</dbReference>
<protein>
    <submittedName>
        <fullName evidence="3">CHAT domain-containing protein</fullName>
    </submittedName>
</protein>
<dbReference type="Proteomes" id="UP000782610">
    <property type="component" value="Unassembled WGS sequence"/>
</dbReference>
<dbReference type="SUPFAM" id="SSF48452">
    <property type="entry name" value="TPR-like"/>
    <property type="match status" value="3"/>
</dbReference>
<dbReference type="SMART" id="SM00028">
    <property type="entry name" value="TPR"/>
    <property type="match status" value="9"/>
</dbReference>
<evidence type="ECO:0000259" key="2">
    <source>
        <dbReference type="Pfam" id="PF12770"/>
    </source>
</evidence>
<evidence type="ECO:0000313" key="4">
    <source>
        <dbReference type="Proteomes" id="UP000782610"/>
    </source>
</evidence>
<evidence type="ECO:0000313" key="3">
    <source>
        <dbReference type="EMBL" id="MBI4923895.1"/>
    </source>
</evidence>
<evidence type="ECO:0000256" key="1">
    <source>
        <dbReference type="PROSITE-ProRule" id="PRU00339"/>
    </source>
</evidence>
<dbReference type="EMBL" id="JACRAF010000064">
    <property type="protein sequence ID" value="MBI4923895.1"/>
    <property type="molecule type" value="Genomic_DNA"/>
</dbReference>
<sequence length="1165" mass="121894">MAARVRRRLHHKSLPAAMLACALLGIFVAPVLAGSVDDMAARAAAVETALSDKDAVAAEGLAREALELAEQSAAAATLAAANLNRLLGDALFSQEKFVEAEPYYRRALALREEQLGAGSVDTSISANDLALVLKRQQRFAEAEPYYRQVVAIRETVEGPNHPDTARAAFWLSRILDAQGRFADAAGAMADAVVRAAIAFGENDPTTIEWMGERAAMLHDAGDHAAAEPVYIEAIRSGEAVFEAGDTRLATTRQGLANLYAASGRATEAVPLFRAALAAREAALGADDPATLRSADGLARALWALDAIAEAETLFRRVLAARERSGDTDSAAVADVLRWIGRAAAAGDRRAEAEILFKRALAISESLDPDDVLTAFDLIALGQLYSGQQRFAEARPLLQRAVAIFETSDENRRSAAAGRMALSFLELATGDAPTAITLAERSLEDIAALDGAESRAAADVMLSLAGYRQSTGDDLAEAERLVTAARDIYRTAAPDSRALVRATSALGRIRETQGRLDEALVLHREALDALSARYGSDSAELQSSLADVGSTLFAMGDYVGAAASFEQSVAIVERLAAIDADAAFQSRTGAVEDQAIARAAVFDFLVKSDHRLAAEKPDQAAGYGAQAFLVAQRVIESEAAGALAQMAARQASGNGDLASLVRERQDLVAQWRHEDSALTLALAAPGRDAGAIEALRGTLADADSKIAAIDAQLATAFPDFARLQKPAPATFDDVRARLEENDVLLFFADTNRLGAAGFETYLWAVPKHGEPRWTMLPRASGELSAAVRELRDSMGVGANTRGPTAIAQSAGKDTTSRVLTAAFQLHDALFASIADLIEGKDLVIVPSRSLSALPFHALISALPATGSADRYRDARWLARDHAITILPSVASLAPAGSAAAAAQPDRPAYLAFANPLLVGRGGDDRRAFDRAGCAPAGASEAPIETAALPELSTLFRGAGADVASVRALPPLPETTDEVCAIAGILGAASDALHLGAEATEATVKQLSGAGQLMRPRVVHFATHGLVSGELTGLAEPAIVLTPPEAASPGDDGLLTASEVTTLRLDADWVILSACNTASSDGGGEALSGLARAFFYAGARALMVSHWPVNSDAAVALATGAFAELARDPTIGRAEALRRAMIAEIDRGGSHADPANWAPFILVGASR</sequence>
<dbReference type="PANTHER" id="PTHR46082:SF6">
    <property type="entry name" value="AAA+ ATPASE DOMAIN-CONTAINING PROTEIN-RELATED"/>
    <property type="match status" value="1"/>
</dbReference>
<dbReference type="Pfam" id="PF12770">
    <property type="entry name" value="CHAT"/>
    <property type="match status" value="1"/>
</dbReference>
<keyword evidence="1" id="KW-0802">TPR repeat</keyword>
<feature type="repeat" description="TPR" evidence="1">
    <location>
        <begin position="81"/>
        <end position="114"/>
    </location>
</feature>
<dbReference type="AlphaFoldDB" id="A0A933L6C3"/>
<feature type="domain" description="CHAT" evidence="2">
    <location>
        <begin position="821"/>
        <end position="1163"/>
    </location>
</feature>
<organism evidence="3 4">
    <name type="scientific">Devosia nanyangense</name>
    <dbReference type="NCBI Taxonomy" id="1228055"/>
    <lineage>
        <taxon>Bacteria</taxon>
        <taxon>Pseudomonadati</taxon>
        <taxon>Pseudomonadota</taxon>
        <taxon>Alphaproteobacteria</taxon>
        <taxon>Hyphomicrobiales</taxon>
        <taxon>Devosiaceae</taxon>
        <taxon>Devosia</taxon>
    </lineage>
</organism>
<dbReference type="InterPro" id="IPR024983">
    <property type="entry name" value="CHAT_dom"/>
</dbReference>
<proteinExistence type="predicted"/>
<gene>
    <name evidence="3" type="ORF">HY834_19350</name>
</gene>
<dbReference type="Pfam" id="PF13424">
    <property type="entry name" value="TPR_12"/>
    <property type="match status" value="4"/>
</dbReference>
<dbReference type="InterPro" id="IPR011990">
    <property type="entry name" value="TPR-like_helical_dom_sf"/>
</dbReference>
<name>A0A933L6C3_9HYPH</name>
<dbReference type="PANTHER" id="PTHR46082">
    <property type="entry name" value="ATP/GTP-BINDING PROTEIN-RELATED"/>
    <property type="match status" value="1"/>
</dbReference>
<dbReference type="InterPro" id="IPR019734">
    <property type="entry name" value="TPR_rpt"/>
</dbReference>
<dbReference type="Gene3D" id="1.25.40.10">
    <property type="entry name" value="Tetratricopeptide repeat domain"/>
    <property type="match status" value="3"/>
</dbReference>
<dbReference type="InterPro" id="IPR053137">
    <property type="entry name" value="NLR-like"/>
</dbReference>
<reference evidence="3" key="1">
    <citation type="submission" date="2020-07" db="EMBL/GenBank/DDBJ databases">
        <title>Huge and variable diversity of episymbiotic CPR bacteria and DPANN archaea in groundwater ecosystems.</title>
        <authorList>
            <person name="He C.Y."/>
            <person name="Keren R."/>
            <person name="Whittaker M."/>
            <person name="Farag I.F."/>
            <person name="Doudna J."/>
            <person name="Cate J.H.D."/>
            <person name="Banfield J.F."/>
        </authorList>
    </citation>
    <scope>NUCLEOTIDE SEQUENCE</scope>
    <source>
        <strain evidence="3">NC_groundwater_1586_Pr3_B-0.1um_66_15</strain>
    </source>
</reference>
<accession>A0A933L6C3</accession>
<comment type="caution">
    <text evidence="3">The sequence shown here is derived from an EMBL/GenBank/DDBJ whole genome shotgun (WGS) entry which is preliminary data.</text>
</comment>